<protein>
    <submittedName>
        <fullName evidence="2">Glycosyltransferase family 2 protein</fullName>
        <ecNumber evidence="2">2.4.-.-</ecNumber>
    </submittedName>
</protein>
<evidence type="ECO:0000313" key="2">
    <source>
        <dbReference type="EMBL" id="MDY2586682.1"/>
    </source>
</evidence>
<accession>A0ABU5EPS4</accession>
<dbReference type="Gene3D" id="3.90.550.10">
    <property type="entry name" value="Spore Coat Polysaccharide Biosynthesis Protein SpsA, Chain A"/>
    <property type="match status" value="1"/>
</dbReference>
<dbReference type="PANTHER" id="PTHR22916">
    <property type="entry name" value="GLYCOSYLTRANSFERASE"/>
    <property type="match status" value="1"/>
</dbReference>
<name>A0ABU5EPS4_9FLAO</name>
<keyword evidence="2" id="KW-0328">Glycosyltransferase</keyword>
<evidence type="ECO:0000259" key="1">
    <source>
        <dbReference type="Pfam" id="PF00535"/>
    </source>
</evidence>
<comment type="caution">
    <text evidence="2">The sequence shown here is derived from an EMBL/GenBank/DDBJ whole genome shotgun (WGS) entry which is preliminary data.</text>
</comment>
<evidence type="ECO:0000313" key="3">
    <source>
        <dbReference type="Proteomes" id="UP001285855"/>
    </source>
</evidence>
<keyword evidence="2" id="KW-0808">Transferase</keyword>
<reference evidence="2 3" key="1">
    <citation type="submission" date="2023-11" db="EMBL/GenBank/DDBJ databases">
        <title>Winogradskyella pelagius sp. nov., isolated from coastal sediment.</title>
        <authorList>
            <person name="Li F."/>
        </authorList>
    </citation>
    <scope>NUCLEOTIDE SEQUENCE [LARGE SCALE GENOMIC DNA]</scope>
    <source>
        <strain evidence="2 3">KCTC 23502</strain>
    </source>
</reference>
<dbReference type="EC" id="2.4.-.-" evidence="2"/>
<proteinExistence type="predicted"/>
<gene>
    <name evidence="2" type="ORF">SNF14_04990</name>
</gene>
<sequence>MSQPLVSILIPFKNTDAFISECITSIIHQTYPHWEAIFVDDHSNDSSDEIVKTFSEKDPRIQIYKNKGEGIILALQTAFENCNGFYITRMDSDDLMTPNRLEIMVHKLETYGRRHLALGQVKYFREDGLSNGYARYETWLNELTKTGTNYSEIYKECVIPSPCWMLHRDDFEACQGFEPNRYPEDYDLAFRFYEARYRCIPCEDILLNWRDYSNRTSRTHKHYAANYFLDIKVHYFIKLDYNPKRPLVLWGAGKKGKKVARLLLKKEIPFTWLCNNKKKIGKDIYKKTLLKFNHLAELEHPQCIITVANRKEQNQINAYLNQQEMQPMEDYFFFC</sequence>
<dbReference type="Proteomes" id="UP001285855">
    <property type="component" value="Unassembled WGS sequence"/>
</dbReference>
<dbReference type="PANTHER" id="PTHR22916:SF69">
    <property type="entry name" value="BIFUNCTIONAL GLYCOSYLTRANSFERASE PGTA"/>
    <property type="match status" value="1"/>
</dbReference>
<dbReference type="InterPro" id="IPR029044">
    <property type="entry name" value="Nucleotide-diphossugar_trans"/>
</dbReference>
<keyword evidence="3" id="KW-1185">Reference proteome</keyword>
<dbReference type="Pfam" id="PF00535">
    <property type="entry name" value="Glycos_transf_2"/>
    <property type="match status" value="1"/>
</dbReference>
<dbReference type="InterPro" id="IPR001173">
    <property type="entry name" value="Glyco_trans_2-like"/>
</dbReference>
<dbReference type="EMBL" id="JAXDAE010000003">
    <property type="protein sequence ID" value="MDY2586682.1"/>
    <property type="molecule type" value="Genomic_DNA"/>
</dbReference>
<organism evidence="2 3">
    <name type="scientific">Winogradskyella aquimaris</name>
    <dbReference type="NCBI Taxonomy" id="864074"/>
    <lineage>
        <taxon>Bacteria</taxon>
        <taxon>Pseudomonadati</taxon>
        <taxon>Bacteroidota</taxon>
        <taxon>Flavobacteriia</taxon>
        <taxon>Flavobacteriales</taxon>
        <taxon>Flavobacteriaceae</taxon>
        <taxon>Winogradskyella</taxon>
    </lineage>
</organism>
<dbReference type="SUPFAM" id="SSF53448">
    <property type="entry name" value="Nucleotide-diphospho-sugar transferases"/>
    <property type="match status" value="1"/>
</dbReference>
<dbReference type="RefSeq" id="WP_320555052.1">
    <property type="nucleotide sequence ID" value="NZ_JAXDAE010000003.1"/>
</dbReference>
<feature type="domain" description="Glycosyltransferase 2-like" evidence="1">
    <location>
        <begin position="7"/>
        <end position="172"/>
    </location>
</feature>
<dbReference type="GO" id="GO:0016757">
    <property type="term" value="F:glycosyltransferase activity"/>
    <property type="evidence" value="ECO:0007669"/>
    <property type="project" value="UniProtKB-KW"/>
</dbReference>